<dbReference type="OMA" id="GWMAENP"/>
<evidence type="ECO:0000313" key="2">
    <source>
        <dbReference type="Proteomes" id="UP000000311"/>
    </source>
</evidence>
<protein>
    <submittedName>
        <fullName evidence="1">Solute carrier family 23 member 1</fullName>
    </submittedName>
</protein>
<feature type="non-terminal residue" evidence="1">
    <location>
        <position position="1"/>
    </location>
</feature>
<dbReference type="Proteomes" id="UP000000311">
    <property type="component" value="Unassembled WGS sequence"/>
</dbReference>
<proteinExistence type="predicted"/>
<dbReference type="AlphaFoldDB" id="E2AQN3"/>
<evidence type="ECO:0000313" key="1">
    <source>
        <dbReference type="EMBL" id="EFN64256.1"/>
    </source>
</evidence>
<dbReference type="STRING" id="104421.E2AQN3"/>
<accession>E2AQN3</accession>
<name>E2AQN3_CAMFO</name>
<dbReference type="InParanoid" id="E2AQN3"/>
<gene>
    <name evidence="1" type="ORF">EAG_00800</name>
</gene>
<keyword evidence="2" id="KW-1185">Reference proteome</keyword>
<sequence length="113" mass="12875">VLSKWLIKYPDIIQTGSATVDGVLTVLLSTTILVGGALGCFLDNIIPGNAKERGLEDWAKEMELIDPTIDKKTNEMSNVEYVWNTFDFPFGMNLLTRWKWTSYVPFLPTYKRL</sequence>
<reference evidence="1 2" key="1">
    <citation type="journal article" date="2010" name="Science">
        <title>Genomic comparison of the ants Camponotus floridanus and Harpegnathos saltator.</title>
        <authorList>
            <person name="Bonasio R."/>
            <person name="Zhang G."/>
            <person name="Ye C."/>
            <person name="Mutti N.S."/>
            <person name="Fang X."/>
            <person name="Qin N."/>
            <person name="Donahue G."/>
            <person name="Yang P."/>
            <person name="Li Q."/>
            <person name="Li C."/>
            <person name="Zhang P."/>
            <person name="Huang Z."/>
            <person name="Berger S.L."/>
            <person name="Reinberg D."/>
            <person name="Wang J."/>
            <person name="Liebig J."/>
        </authorList>
    </citation>
    <scope>NUCLEOTIDE SEQUENCE [LARGE SCALE GENOMIC DNA]</scope>
    <source>
        <strain evidence="2">C129</strain>
    </source>
</reference>
<dbReference type="OrthoDB" id="1641903at2759"/>
<dbReference type="EMBL" id="GL441795">
    <property type="protein sequence ID" value="EFN64256.1"/>
    <property type="molecule type" value="Genomic_DNA"/>
</dbReference>
<organism evidence="2">
    <name type="scientific">Camponotus floridanus</name>
    <name type="common">Florida carpenter ant</name>
    <dbReference type="NCBI Taxonomy" id="104421"/>
    <lineage>
        <taxon>Eukaryota</taxon>
        <taxon>Metazoa</taxon>
        <taxon>Ecdysozoa</taxon>
        <taxon>Arthropoda</taxon>
        <taxon>Hexapoda</taxon>
        <taxon>Insecta</taxon>
        <taxon>Pterygota</taxon>
        <taxon>Neoptera</taxon>
        <taxon>Endopterygota</taxon>
        <taxon>Hymenoptera</taxon>
        <taxon>Apocrita</taxon>
        <taxon>Aculeata</taxon>
        <taxon>Formicoidea</taxon>
        <taxon>Formicidae</taxon>
        <taxon>Formicinae</taxon>
        <taxon>Camponotus</taxon>
    </lineage>
</organism>